<proteinExistence type="predicted"/>
<protein>
    <submittedName>
        <fullName evidence="2">Cellulose biosynthesis protein BcsS</fullName>
    </submittedName>
</protein>
<dbReference type="EMBL" id="CP065592">
    <property type="protein sequence ID" value="QPQ54976.1"/>
    <property type="molecule type" value="Genomic_DNA"/>
</dbReference>
<organism evidence="2 3">
    <name type="scientific">Allosphingosinicella flava</name>
    <dbReference type="NCBI Taxonomy" id="2771430"/>
    <lineage>
        <taxon>Bacteria</taxon>
        <taxon>Pseudomonadati</taxon>
        <taxon>Pseudomonadota</taxon>
        <taxon>Alphaproteobacteria</taxon>
        <taxon>Sphingomonadales</taxon>
        <taxon>Sphingomonadaceae</taxon>
        <taxon>Allosphingosinicella</taxon>
    </lineage>
</organism>
<dbReference type="KEGG" id="sflv:IC614_11805"/>
<sequence>MKHSSIILPLALLLSAAPLAAQENRDGVLFFGGSAGDGVSAYAGGLVSLPGARLGQGFALRGSANAGRYKYQQGVATVEADYVGAEAALVYQTSAPWGWANFSAGPRLTDTSLSPRDPANERSGTRVDAVIGAEGNYRTGGWSLGWYGNAGLFDETYYTQLRAGHRIDSAGRAFLGIEGGFQGDPSYDSRNIGLFYARDFSDAWNVQLSGGIRDQEGRKVKPYAAIGLSRLF</sequence>
<dbReference type="Proteomes" id="UP000594873">
    <property type="component" value="Chromosome"/>
</dbReference>
<dbReference type="Pfam" id="PF17036">
    <property type="entry name" value="CBP_BcsS"/>
    <property type="match status" value="1"/>
</dbReference>
<feature type="chain" id="PRO_5033015355" evidence="1">
    <location>
        <begin position="21"/>
        <end position="232"/>
    </location>
</feature>
<keyword evidence="3" id="KW-1185">Reference proteome</keyword>
<evidence type="ECO:0000256" key="1">
    <source>
        <dbReference type="SAM" id="SignalP"/>
    </source>
</evidence>
<gene>
    <name evidence="2" type="primary">bcsS</name>
    <name evidence="2" type="ORF">IC614_11805</name>
</gene>
<dbReference type="AlphaFoldDB" id="A0A7T2GJD2"/>
<feature type="signal peptide" evidence="1">
    <location>
        <begin position="1"/>
        <end position="20"/>
    </location>
</feature>
<reference evidence="2 3" key="1">
    <citation type="submission" date="2020-11" db="EMBL/GenBank/DDBJ databases">
        <title>Genome seq and assembly of Sphingosinicella sp.</title>
        <authorList>
            <person name="Chhetri G."/>
        </authorList>
    </citation>
    <scope>NUCLEOTIDE SEQUENCE [LARGE SCALE GENOMIC DNA]</scope>
    <source>
        <strain evidence="2 3">UDD2</strain>
    </source>
</reference>
<name>A0A7T2GJD2_9SPHN</name>
<dbReference type="InterPro" id="IPR031485">
    <property type="entry name" value="CBP_BcsS"/>
</dbReference>
<accession>A0A7T2GJD2</accession>
<evidence type="ECO:0000313" key="2">
    <source>
        <dbReference type="EMBL" id="QPQ54976.1"/>
    </source>
</evidence>
<evidence type="ECO:0000313" key="3">
    <source>
        <dbReference type="Proteomes" id="UP000594873"/>
    </source>
</evidence>
<dbReference type="RefSeq" id="WP_200971652.1">
    <property type="nucleotide sequence ID" value="NZ_CP065592.1"/>
</dbReference>
<keyword evidence="1" id="KW-0732">Signal</keyword>